<evidence type="ECO:0000256" key="5">
    <source>
        <dbReference type="ARBA" id="ARBA00022692"/>
    </source>
</evidence>
<feature type="transmembrane region" description="Helical" evidence="8">
    <location>
        <begin position="121"/>
        <end position="137"/>
    </location>
</feature>
<keyword evidence="7 8" id="KW-0472">Membrane</keyword>
<name>A0A0G1HZ76_9BACT</name>
<dbReference type="GO" id="GO:0016763">
    <property type="term" value="F:pentosyltransferase activity"/>
    <property type="evidence" value="ECO:0007669"/>
    <property type="project" value="TreeGrafter"/>
</dbReference>
<gene>
    <name evidence="9" type="ORF">UW44_C0001G0013</name>
</gene>
<dbReference type="STRING" id="1618387.UW44_C0001G0013"/>
<keyword evidence="2" id="KW-1003">Cell membrane</keyword>
<feature type="transmembrane region" description="Helical" evidence="8">
    <location>
        <begin position="347"/>
        <end position="365"/>
    </location>
</feature>
<dbReference type="InterPro" id="IPR050297">
    <property type="entry name" value="LipidA_mod_glycosyltrf_83"/>
</dbReference>
<feature type="transmembrane region" description="Helical" evidence="8">
    <location>
        <begin position="143"/>
        <end position="160"/>
    </location>
</feature>
<feature type="transmembrane region" description="Helical" evidence="8">
    <location>
        <begin position="220"/>
        <end position="241"/>
    </location>
</feature>
<sequence>MTKQKIIFWVIILVITFFTRFYRLSEFPPHLTIDEVSIGYNAFSILKTGKDEWGIPFPVSFRSVGDYKAPVLIYLTIPFVWFLGLNELSVRLPVAIFSVVNIFLVWYLTRRHIFDQKYSHLSYLTTVIFSISPWLVVFSRSGFEAIIALTFLLSNLIFLFEFRRSGYLIHFFFMFVFAYLSAVSYHSTKIVVPLLNIFFILTNFRFLLSHITEWYTRNKFVFLFTTLILVSVTVFFVQNFILGPGSSRAGMTFLSKDYDFTHGLLPKFSAHPLSSLTSSIGLAGLWFKRYLEYFSANFYLSSGLGLATPGHPGQGVIFAIEYLFLIVGFFVLLFGRRFFASSVSRHFVITILTGWFFFSLLPASITNNSQHALRTLNIVPVISILIALGLIGCYEYCRSKLAKSLLVSFVILGYLFGLVRFVDFYTLHYPVELSETRSYGWKQMALFARDHHGEYDKVYVDPQFGTQGPYTYGVPYLYFLFYSRYDPNIYNSDPRRKLGGSDFENYLFTHINWPDLDHSQNNLYIASQWSLPKEVIGSSQQKYFVPFLNQSSGLYAVSDR</sequence>
<feature type="transmembrane region" description="Helical" evidence="8">
    <location>
        <begin position="90"/>
        <end position="109"/>
    </location>
</feature>
<dbReference type="EMBL" id="LCIH01000001">
    <property type="protein sequence ID" value="KKT52461.1"/>
    <property type="molecule type" value="Genomic_DNA"/>
</dbReference>
<feature type="transmembrane region" description="Helical" evidence="8">
    <location>
        <begin position="190"/>
        <end position="208"/>
    </location>
</feature>
<evidence type="ECO:0008006" key="11">
    <source>
        <dbReference type="Google" id="ProtNLM"/>
    </source>
</evidence>
<evidence type="ECO:0000256" key="6">
    <source>
        <dbReference type="ARBA" id="ARBA00022989"/>
    </source>
</evidence>
<evidence type="ECO:0000256" key="4">
    <source>
        <dbReference type="ARBA" id="ARBA00022679"/>
    </source>
</evidence>
<feature type="transmembrane region" description="Helical" evidence="8">
    <location>
        <begin position="404"/>
        <end position="422"/>
    </location>
</feature>
<keyword evidence="4" id="KW-0808">Transferase</keyword>
<keyword evidence="3" id="KW-0328">Glycosyltransferase</keyword>
<feature type="transmembrane region" description="Helical" evidence="8">
    <location>
        <begin position="167"/>
        <end position="184"/>
    </location>
</feature>
<evidence type="ECO:0000256" key="7">
    <source>
        <dbReference type="ARBA" id="ARBA00023136"/>
    </source>
</evidence>
<evidence type="ECO:0000313" key="10">
    <source>
        <dbReference type="Proteomes" id="UP000034006"/>
    </source>
</evidence>
<evidence type="ECO:0000256" key="3">
    <source>
        <dbReference type="ARBA" id="ARBA00022676"/>
    </source>
</evidence>
<comment type="caution">
    <text evidence="9">The sequence shown here is derived from an EMBL/GenBank/DDBJ whole genome shotgun (WGS) entry which is preliminary data.</text>
</comment>
<evidence type="ECO:0000256" key="8">
    <source>
        <dbReference type="SAM" id="Phobius"/>
    </source>
</evidence>
<proteinExistence type="predicted"/>
<keyword evidence="5 8" id="KW-0812">Transmembrane</keyword>
<dbReference type="PANTHER" id="PTHR33908">
    <property type="entry name" value="MANNOSYLTRANSFERASE YKCB-RELATED"/>
    <property type="match status" value="1"/>
</dbReference>
<organism evidence="9 10">
    <name type="scientific">Candidatus Collierbacteria bacterium GW2011_GWB2_44_22</name>
    <dbReference type="NCBI Taxonomy" id="1618387"/>
    <lineage>
        <taxon>Bacteria</taxon>
        <taxon>Candidatus Collieribacteriota</taxon>
    </lineage>
</organism>
<dbReference type="PANTHER" id="PTHR33908:SF11">
    <property type="entry name" value="MEMBRANE PROTEIN"/>
    <property type="match status" value="1"/>
</dbReference>
<keyword evidence="6 8" id="KW-1133">Transmembrane helix</keyword>
<comment type="subcellular location">
    <subcellularLocation>
        <location evidence="1">Cell membrane</location>
        <topology evidence="1">Multi-pass membrane protein</topology>
    </subcellularLocation>
</comment>
<dbReference type="GO" id="GO:0009103">
    <property type="term" value="P:lipopolysaccharide biosynthetic process"/>
    <property type="evidence" value="ECO:0007669"/>
    <property type="project" value="UniProtKB-ARBA"/>
</dbReference>
<dbReference type="AlphaFoldDB" id="A0A0G1HZ76"/>
<evidence type="ECO:0000256" key="1">
    <source>
        <dbReference type="ARBA" id="ARBA00004651"/>
    </source>
</evidence>
<feature type="transmembrane region" description="Helical" evidence="8">
    <location>
        <begin position="6"/>
        <end position="22"/>
    </location>
</feature>
<evidence type="ECO:0000313" key="9">
    <source>
        <dbReference type="EMBL" id="KKT52461.1"/>
    </source>
</evidence>
<accession>A0A0G1HZ76</accession>
<feature type="transmembrane region" description="Helical" evidence="8">
    <location>
        <begin position="316"/>
        <end position="335"/>
    </location>
</feature>
<evidence type="ECO:0000256" key="2">
    <source>
        <dbReference type="ARBA" id="ARBA00022475"/>
    </source>
</evidence>
<dbReference type="Proteomes" id="UP000034006">
    <property type="component" value="Unassembled WGS sequence"/>
</dbReference>
<dbReference type="GO" id="GO:0005886">
    <property type="term" value="C:plasma membrane"/>
    <property type="evidence" value="ECO:0007669"/>
    <property type="project" value="UniProtKB-SubCell"/>
</dbReference>
<feature type="transmembrane region" description="Helical" evidence="8">
    <location>
        <begin position="377"/>
        <end position="397"/>
    </location>
</feature>
<protein>
    <recommendedName>
        <fullName evidence="11">Glycosyltransferase RgtA/B/C/D-like domain-containing protein</fullName>
    </recommendedName>
</protein>
<reference evidence="9 10" key="1">
    <citation type="journal article" date="2015" name="Nature">
        <title>rRNA introns, odd ribosomes, and small enigmatic genomes across a large radiation of phyla.</title>
        <authorList>
            <person name="Brown C.T."/>
            <person name="Hug L.A."/>
            <person name="Thomas B.C."/>
            <person name="Sharon I."/>
            <person name="Castelle C.J."/>
            <person name="Singh A."/>
            <person name="Wilkins M.J."/>
            <person name="Williams K.H."/>
            <person name="Banfield J.F."/>
        </authorList>
    </citation>
    <scope>NUCLEOTIDE SEQUENCE [LARGE SCALE GENOMIC DNA]</scope>
</reference>